<dbReference type="Pfam" id="PF08268">
    <property type="entry name" value="FBA_3"/>
    <property type="match status" value="1"/>
</dbReference>
<evidence type="ECO:0000313" key="3">
    <source>
        <dbReference type="Proteomes" id="UP000489600"/>
    </source>
</evidence>
<sequence length="107" mass="12475">MLEDRIYYHVCRLDVDPATYGWDHLQQKGISDPLTALWAYHMYHPVGEAVCIDGFIYFGVWTSRRFQTSAIGRFDVINERLDFVLTPIDIDDTGYNIARNFMDYNGS</sequence>
<comment type="caution">
    <text evidence="2">The sequence shown here is derived from an EMBL/GenBank/DDBJ whole genome shotgun (WGS) entry which is preliminary data.</text>
</comment>
<gene>
    <name evidence="2" type="ORF">ANE_LOCUS4235</name>
</gene>
<protein>
    <recommendedName>
        <fullName evidence="1">F-box associated beta-propeller type 3 domain-containing protein</fullName>
    </recommendedName>
</protein>
<proteinExistence type="predicted"/>
<feature type="domain" description="F-box associated beta-propeller type 3" evidence="1">
    <location>
        <begin position="40"/>
        <end position="106"/>
    </location>
</feature>
<dbReference type="InterPro" id="IPR013187">
    <property type="entry name" value="F-box-assoc_dom_typ3"/>
</dbReference>
<reference evidence="2" key="1">
    <citation type="submission" date="2019-07" db="EMBL/GenBank/DDBJ databases">
        <authorList>
            <person name="Dittberner H."/>
        </authorList>
    </citation>
    <scope>NUCLEOTIDE SEQUENCE [LARGE SCALE GENOMIC DNA]</scope>
</reference>
<accession>A0A565AXH6</accession>
<dbReference type="EMBL" id="CABITT030000002">
    <property type="protein sequence ID" value="VVA93790.1"/>
    <property type="molecule type" value="Genomic_DNA"/>
</dbReference>
<dbReference type="Proteomes" id="UP000489600">
    <property type="component" value="Unassembled WGS sequence"/>
</dbReference>
<evidence type="ECO:0000259" key="1">
    <source>
        <dbReference type="Pfam" id="PF08268"/>
    </source>
</evidence>
<organism evidence="2 3">
    <name type="scientific">Arabis nemorensis</name>
    <dbReference type="NCBI Taxonomy" id="586526"/>
    <lineage>
        <taxon>Eukaryota</taxon>
        <taxon>Viridiplantae</taxon>
        <taxon>Streptophyta</taxon>
        <taxon>Embryophyta</taxon>
        <taxon>Tracheophyta</taxon>
        <taxon>Spermatophyta</taxon>
        <taxon>Magnoliopsida</taxon>
        <taxon>eudicotyledons</taxon>
        <taxon>Gunneridae</taxon>
        <taxon>Pentapetalae</taxon>
        <taxon>rosids</taxon>
        <taxon>malvids</taxon>
        <taxon>Brassicales</taxon>
        <taxon>Brassicaceae</taxon>
        <taxon>Arabideae</taxon>
        <taxon>Arabis</taxon>
    </lineage>
</organism>
<keyword evidence="3" id="KW-1185">Reference proteome</keyword>
<dbReference type="AlphaFoldDB" id="A0A565AXH6"/>
<evidence type="ECO:0000313" key="2">
    <source>
        <dbReference type="EMBL" id="VVA93790.1"/>
    </source>
</evidence>
<name>A0A565AXH6_9BRAS</name>